<keyword evidence="3" id="KW-0472">Membrane</keyword>
<proteinExistence type="inferred from homology"/>
<dbReference type="InterPro" id="IPR005311">
    <property type="entry name" value="PBP_dimer"/>
</dbReference>
<evidence type="ECO:0000259" key="4">
    <source>
        <dbReference type="Pfam" id="PF00905"/>
    </source>
</evidence>
<dbReference type="Pfam" id="PF05223">
    <property type="entry name" value="MecA_N"/>
    <property type="match status" value="1"/>
</dbReference>
<dbReference type="Pfam" id="PF03717">
    <property type="entry name" value="PBP_dimer"/>
    <property type="match status" value="1"/>
</dbReference>
<keyword evidence="8" id="KW-1185">Reference proteome</keyword>
<evidence type="ECO:0000313" key="8">
    <source>
        <dbReference type="Proteomes" id="UP000614047"/>
    </source>
</evidence>
<keyword evidence="7" id="KW-0132">Cell division</keyword>
<dbReference type="GO" id="GO:0005886">
    <property type="term" value="C:plasma membrane"/>
    <property type="evidence" value="ECO:0007669"/>
    <property type="project" value="TreeGrafter"/>
</dbReference>
<reference evidence="7" key="1">
    <citation type="submission" date="2020-11" db="EMBL/GenBank/DDBJ databases">
        <title>Sequencing the genomes of 1000 actinobacteria strains.</title>
        <authorList>
            <person name="Klenk H.-P."/>
        </authorList>
    </citation>
    <scope>NUCLEOTIDE SEQUENCE</scope>
    <source>
        <strain evidence="7">DSM 43175</strain>
    </source>
</reference>
<comment type="caution">
    <text evidence="7">The sequence shown here is derived from an EMBL/GenBank/DDBJ whole genome shotgun (WGS) entry which is preliminary data.</text>
</comment>
<protein>
    <submittedName>
        <fullName evidence="7">Cell division protein FtsI/penicillin-binding protein 2</fullName>
    </submittedName>
</protein>
<dbReference type="Gene3D" id="3.90.1310.10">
    <property type="entry name" value="Penicillin-binding protein 2a (Domain 2)"/>
    <property type="match status" value="1"/>
</dbReference>
<dbReference type="GO" id="GO:0071555">
    <property type="term" value="P:cell wall organization"/>
    <property type="evidence" value="ECO:0007669"/>
    <property type="project" value="TreeGrafter"/>
</dbReference>
<dbReference type="Gene3D" id="3.40.710.10">
    <property type="entry name" value="DD-peptidase/beta-lactamase superfamily"/>
    <property type="match status" value="1"/>
</dbReference>
<dbReference type="SUPFAM" id="SSF56601">
    <property type="entry name" value="beta-lactamase/transpeptidase-like"/>
    <property type="match status" value="1"/>
</dbReference>
<dbReference type="GO" id="GO:0071972">
    <property type="term" value="F:peptidoglycan L,D-transpeptidase activity"/>
    <property type="evidence" value="ECO:0007669"/>
    <property type="project" value="TreeGrafter"/>
</dbReference>
<dbReference type="InterPro" id="IPR001460">
    <property type="entry name" value="PCN-bd_Tpept"/>
</dbReference>
<dbReference type="PANTHER" id="PTHR30627">
    <property type="entry name" value="PEPTIDOGLYCAN D,D-TRANSPEPTIDASE"/>
    <property type="match status" value="1"/>
</dbReference>
<dbReference type="AlphaFoldDB" id="A0A931DKR3"/>
<name>A0A931DKR3_9ACTN</name>
<evidence type="ECO:0000259" key="5">
    <source>
        <dbReference type="Pfam" id="PF03717"/>
    </source>
</evidence>
<evidence type="ECO:0000256" key="1">
    <source>
        <dbReference type="ARBA" id="ARBA00004370"/>
    </source>
</evidence>
<dbReference type="InterPro" id="IPR032710">
    <property type="entry name" value="NTF2-like_dom_sf"/>
</dbReference>
<dbReference type="GO" id="GO:0051301">
    <property type="term" value="P:cell division"/>
    <property type="evidence" value="ECO:0007669"/>
    <property type="project" value="UniProtKB-KW"/>
</dbReference>
<dbReference type="PANTHER" id="PTHR30627:SF24">
    <property type="entry name" value="PENICILLIN-BINDING PROTEIN 4B"/>
    <property type="match status" value="1"/>
</dbReference>
<gene>
    <name evidence="7" type="ORF">IW256_004617</name>
</gene>
<dbReference type="Pfam" id="PF00905">
    <property type="entry name" value="Transpeptidase"/>
    <property type="match status" value="1"/>
</dbReference>
<dbReference type="EMBL" id="JADOUA010000001">
    <property type="protein sequence ID" value="MBG6090504.1"/>
    <property type="molecule type" value="Genomic_DNA"/>
</dbReference>
<evidence type="ECO:0000256" key="3">
    <source>
        <dbReference type="ARBA" id="ARBA00023136"/>
    </source>
</evidence>
<comment type="similarity">
    <text evidence="2">Belongs to the transpeptidase family.</text>
</comment>
<accession>A0A931DKR3</accession>
<feature type="domain" description="NTF2-like N-terminal transpeptidase" evidence="6">
    <location>
        <begin position="34"/>
        <end position="143"/>
    </location>
</feature>
<keyword evidence="7" id="KW-0131">Cell cycle</keyword>
<dbReference type="Proteomes" id="UP000614047">
    <property type="component" value="Unassembled WGS sequence"/>
</dbReference>
<dbReference type="InterPro" id="IPR007887">
    <property type="entry name" value="MecA_N"/>
</dbReference>
<evidence type="ECO:0000259" key="6">
    <source>
        <dbReference type="Pfam" id="PF05223"/>
    </source>
</evidence>
<feature type="domain" description="Penicillin-binding protein dimerisation" evidence="5">
    <location>
        <begin position="165"/>
        <end position="235"/>
    </location>
</feature>
<sequence length="550" mass="56868">MRRSRALIGAVTAVAVLAVLAGAGAFWFLRGDGPDGAAQRFVAAWQRGDAAAMRALTAGAPADFDQRVTRMRDDLGVVRQRYTVSSVGDPDGGKAGGSYHAELTLAGNRTWTYEGRMPLVERDGEWLVEWSPQVLYPTLKEGQRLRASRAFPDRAAVLDADGGDLRSSPSGSVAQLVGPLGPASAETAKKLGAPYRAGDQVGADGLQRQYERRLAGTPALAVQVVAADGSVVTTLKRFGGAAGQPVRTTLDPKVQRAAGEALADATKPASLVALRPSTGEILAVANKPGGYNRALMGRYPPGSTFKVVTSAALVAGGLRVTSPVGCPATTVVGGRTFKNYQREDFGTVPFRQAFAHSCNTTMARLTVDRLGEKRLAQVAAQFGFNAPIIAGLPAVRASFPATKDETALAAASMGQGEVLTSPLNMASVAAAAAGGTWRSPRLVDAALAAQALDAGGRKPEPPHRLEPAVRTALRSLMPAVVSEGTASKVTFPSGTAGKTGTAEFGSGEEPPTHAWFIGYRGDLAFAVVVEDGGTGAEAAAPIAAKFLRGA</sequence>
<comment type="subcellular location">
    <subcellularLocation>
        <location evidence="1">Membrane</location>
    </subcellularLocation>
</comment>
<dbReference type="GO" id="GO:0046677">
    <property type="term" value="P:response to antibiotic"/>
    <property type="evidence" value="ECO:0007669"/>
    <property type="project" value="InterPro"/>
</dbReference>
<organism evidence="7 8">
    <name type="scientific">Actinomadura viridis</name>
    <dbReference type="NCBI Taxonomy" id="58110"/>
    <lineage>
        <taxon>Bacteria</taxon>
        <taxon>Bacillati</taxon>
        <taxon>Actinomycetota</taxon>
        <taxon>Actinomycetes</taxon>
        <taxon>Streptosporangiales</taxon>
        <taxon>Thermomonosporaceae</taxon>
        <taxon>Actinomadura</taxon>
    </lineage>
</organism>
<dbReference type="SUPFAM" id="SSF54427">
    <property type="entry name" value="NTF2-like"/>
    <property type="match status" value="1"/>
</dbReference>
<dbReference type="GO" id="GO:0008658">
    <property type="term" value="F:penicillin binding"/>
    <property type="evidence" value="ECO:0007669"/>
    <property type="project" value="InterPro"/>
</dbReference>
<evidence type="ECO:0000256" key="2">
    <source>
        <dbReference type="ARBA" id="ARBA00007171"/>
    </source>
</evidence>
<feature type="domain" description="Penicillin-binding protein transpeptidase" evidence="4">
    <location>
        <begin position="270"/>
        <end position="547"/>
    </location>
</feature>
<dbReference type="RefSeq" id="WP_197012954.1">
    <property type="nucleotide sequence ID" value="NZ_BAABES010000016.1"/>
</dbReference>
<dbReference type="InterPro" id="IPR050515">
    <property type="entry name" value="Beta-lactam/transpept"/>
</dbReference>
<evidence type="ECO:0000313" key="7">
    <source>
        <dbReference type="EMBL" id="MBG6090504.1"/>
    </source>
</evidence>
<dbReference type="InterPro" id="IPR012338">
    <property type="entry name" value="Beta-lactam/transpept-like"/>
</dbReference>